<proteinExistence type="predicted"/>
<reference evidence="2 3" key="1">
    <citation type="submission" date="2019-08" db="EMBL/GenBank/DDBJ databases">
        <title>In-depth cultivation of the pig gut microbiome towards novel bacterial diversity and tailored functional studies.</title>
        <authorList>
            <person name="Wylensek D."/>
            <person name="Hitch T.C.A."/>
            <person name="Clavel T."/>
        </authorList>
    </citation>
    <scope>NUCLEOTIDE SEQUENCE [LARGE SCALE GENOMIC DNA]</scope>
    <source>
        <strain evidence="2 3">LKV-178-WT-2A</strain>
    </source>
</reference>
<keyword evidence="2" id="KW-0067">ATP-binding</keyword>
<feature type="domain" description="ATPase" evidence="1">
    <location>
        <begin position="5"/>
        <end position="218"/>
    </location>
</feature>
<keyword evidence="2" id="KW-0547">Nucleotide-binding</keyword>
<name>A0A7K0KIZ2_9BACT</name>
<gene>
    <name evidence="2" type="ORF">FYJ73_14385</name>
</gene>
<protein>
    <submittedName>
        <fullName evidence="2">ATP-binding protein</fullName>
    </submittedName>
</protein>
<dbReference type="PANTHER" id="PTHR34704:SF1">
    <property type="entry name" value="ATPASE"/>
    <property type="match status" value="1"/>
</dbReference>
<dbReference type="Proteomes" id="UP000438914">
    <property type="component" value="Unassembled WGS sequence"/>
</dbReference>
<sequence length="480" mass="55934">MVIGRDKEIVELNRLYSSHQAQFVAIYGRRRVGKTFLVDEVFKGRITIRHAGLSPVETDNKKDLLREQLRNFYYSLLRQGMKKSRIPSSWLEAFFLLETYLEKIDNGKRQLVFLDELPWMDTPRSGFMTALESFWNGWGCHRDNFMLVVCGSATSWMQDKLVNNHGGLYDRLTYEIKLSPFTLKECEQYFKAANVQMSRYDITQCYMSIGGIPYYLGYFQTGKSFAQNIDNMFFDAGARLTDEYDRLFTSVFTRPDDVKRIVECLSARNYGFTRNEISDITKLSNNGNLTKMLYALIASDFVVKFVPFGHSKREEYYKLVDPFCIFYIRFVLNNSKADKTFWIHNENTPVIVSWRGIAFENVCLSHIKQIKHALGIDGVASSQSSWALKGDDEHKGAQIDLLIDRADHVLNLCEMKFYSDDFTVDKDYYRKLQYRQKLLSDRLPKRTAIHQTLVTTYGLKYNEYSGIFQNVVTLEDLFAI</sequence>
<dbReference type="Gene3D" id="3.40.50.300">
    <property type="entry name" value="P-loop containing nucleotide triphosphate hydrolases"/>
    <property type="match status" value="1"/>
</dbReference>
<evidence type="ECO:0000259" key="1">
    <source>
        <dbReference type="Pfam" id="PF01637"/>
    </source>
</evidence>
<accession>A0A7K0KIZ2</accession>
<dbReference type="InterPro" id="IPR027417">
    <property type="entry name" value="P-loop_NTPase"/>
</dbReference>
<dbReference type="AlphaFoldDB" id="A0A7K0KIZ2"/>
<comment type="caution">
    <text evidence="2">The sequence shown here is derived from an EMBL/GenBank/DDBJ whole genome shotgun (WGS) entry which is preliminary data.</text>
</comment>
<dbReference type="PANTHER" id="PTHR34704">
    <property type="entry name" value="ATPASE"/>
    <property type="match status" value="1"/>
</dbReference>
<dbReference type="GO" id="GO:0005524">
    <property type="term" value="F:ATP binding"/>
    <property type="evidence" value="ECO:0007669"/>
    <property type="project" value="UniProtKB-KW"/>
</dbReference>
<evidence type="ECO:0000313" key="3">
    <source>
        <dbReference type="Proteomes" id="UP000438914"/>
    </source>
</evidence>
<keyword evidence="3" id="KW-1185">Reference proteome</keyword>
<dbReference type="InterPro" id="IPR011579">
    <property type="entry name" value="ATPase_dom"/>
</dbReference>
<evidence type="ECO:0000313" key="2">
    <source>
        <dbReference type="EMBL" id="MST85839.1"/>
    </source>
</evidence>
<dbReference type="EMBL" id="VUNG01000056">
    <property type="protein sequence ID" value="MST85839.1"/>
    <property type="molecule type" value="Genomic_DNA"/>
</dbReference>
<dbReference type="SUPFAM" id="SSF52540">
    <property type="entry name" value="P-loop containing nucleoside triphosphate hydrolases"/>
    <property type="match status" value="1"/>
</dbReference>
<dbReference type="RefSeq" id="WP_154535439.1">
    <property type="nucleotide sequence ID" value="NZ_VUNG01000056.1"/>
</dbReference>
<dbReference type="Pfam" id="PF01637">
    <property type="entry name" value="ATPase_2"/>
    <property type="match status" value="1"/>
</dbReference>
<organism evidence="2 3">
    <name type="scientific">Hallella mizrahii</name>
    <dbReference type="NCBI Taxonomy" id="2606637"/>
    <lineage>
        <taxon>Bacteria</taxon>
        <taxon>Pseudomonadati</taxon>
        <taxon>Bacteroidota</taxon>
        <taxon>Bacteroidia</taxon>
        <taxon>Bacteroidales</taxon>
        <taxon>Prevotellaceae</taxon>
        <taxon>Hallella</taxon>
    </lineage>
</organism>